<evidence type="ECO:0000256" key="4">
    <source>
        <dbReference type="ARBA" id="ARBA00022969"/>
    </source>
</evidence>
<dbReference type="InterPro" id="IPR023522">
    <property type="entry name" value="Chrosome_anchoring_RacA"/>
</dbReference>
<keyword evidence="5 8" id="KW-0175">Coiled coil</keyword>
<comment type="similarity">
    <text evidence="8">Belongs to the RacA family.</text>
</comment>
<protein>
    <recommendedName>
        <fullName evidence="8">Chromosome-anchoring protein RacA</fullName>
    </recommendedName>
</protein>
<dbReference type="Pfam" id="PF13411">
    <property type="entry name" value="MerR_1"/>
    <property type="match status" value="1"/>
</dbReference>
<comment type="caution">
    <text evidence="10">The sequence shown here is derived from an EMBL/GenBank/DDBJ whole genome shotgun (WGS) entry which is preliminary data.</text>
</comment>
<dbReference type="GO" id="GO:0005737">
    <property type="term" value="C:cytoplasm"/>
    <property type="evidence" value="ECO:0007669"/>
    <property type="project" value="UniProtKB-SubCell"/>
</dbReference>
<dbReference type="Gene3D" id="1.10.1660.10">
    <property type="match status" value="1"/>
</dbReference>
<dbReference type="GO" id="GO:0003690">
    <property type="term" value="F:double-stranded DNA binding"/>
    <property type="evidence" value="ECO:0007669"/>
    <property type="project" value="UniProtKB-UniRule"/>
</dbReference>
<evidence type="ECO:0000256" key="2">
    <source>
        <dbReference type="ARBA" id="ARBA00022618"/>
    </source>
</evidence>
<dbReference type="GO" id="GO:0008356">
    <property type="term" value="P:asymmetric cell division"/>
    <property type="evidence" value="ECO:0007669"/>
    <property type="project" value="UniProtKB-UniRule"/>
</dbReference>
<dbReference type="InterPro" id="IPR009061">
    <property type="entry name" value="DNA-bd_dom_put_sf"/>
</dbReference>
<dbReference type="STRING" id="284581.AMD01_01500"/>
<gene>
    <name evidence="8" type="primary">racA</name>
    <name evidence="10" type="ORF">AMD01_01500</name>
</gene>
<keyword evidence="3 8" id="KW-0159">Chromosome partition</keyword>
<accession>A0A0M0LHU5</accession>
<proteinExistence type="inferred from homology"/>
<dbReference type="OrthoDB" id="2991292at2"/>
<evidence type="ECO:0000313" key="10">
    <source>
        <dbReference type="EMBL" id="KOO50457.1"/>
    </source>
</evidence>
<reference evidence="11" key="1">
    <citation type="submission" date="2015-08" db="EMBL/GenBank/DDBJ databases">
        <title>Fjat-14210 dsm16467.</title>
        <authorList>
            <person name="Liu B."/>
            <person name="Wang J."/>
            <person name="Zhu Y."/>
            <person name="Liu G."/>
            <person name="Chen Q."/>
            <person name="Chen Z."/>
            <person name="Lan J."/>
            <person name="Che J."/>
            <person name="Ge C."/>
            <person name="Shi H."/>
            <person name="Pan Z."/>
            <person name="Liu X."/>
        </authorList>
    </citation>
    <scope>NUCLEOTIDE SEQUENCE [LARGE SCALE GENOMIC DNA]</scope>
    <source>
        <strain evidence="11">DSM 16467</strain>
    </source>
</reference>
<evidence type="ECO:0000313" key="11">
    <source>
        <dbReference type="Proteomes" id="UP000037558"/>
    </source>
</evidence>
<dbReference type="GO" id="GO:0030435">
    <property type="term" value="P:sporulation resulting in formation of a cellular spore"/>
    <property type="evidence" value="ECO:0007669"/>
    <property type="project" value="UniProtKB-UniRule"/>
</dbReference>
<comment type="function">
    <text evidence="8">Required for the formation of axial filaments and for anchoring the origin regions at the cell poles in sporulating cells, thus ensuring proper chromosome segregation in the prespore. Binds in a dispersed manner throughout the chromosome but preferentially to sites clustered in the origin portion of the chromosome, causing condensation of the chromosome and its remodeling into an elongated, anchored structure.</text>
</comment>
<dbReference type="PATRIC" id="fig|284581.3.peg.555"/>
<dbReference type="GO" id="GO:0030261">
    <property type="term" value="P:chromosome condensation"/>
    <property type="evidence" value="ECO:0007669"/>
    <property type="project" value="UniProtKB-UniRule"/>
</dbReference>
<comment type="subcellular location">
    <subcellularLocation>
        <location evidence="8">Cytoplasm</location>
    </subcellularLocation>
    <text evidence="8">Localizes to cell poles and nucleoid.</text>
</comment>
<sequence>MKTSEVAKLLGVNPRTITKWIHQFELNCEKNELGHFDFSEEDVESLREVQKTMQQGSRRQGVVTKVVDEEMTGLLQQQLDELLTRVIENERRTEEKAGEIVTFQILEHRKELDALHKHIQKLEGTIEELETKLKDQHSVRETRKAAPKWRTFLTGLFSF</sequence>
<dbReference type="RefSeq" id="WP_053399614.1">
    <property type="nucleotide sequence ID" value="NZ_JAMAUM010000002.1"/>
</dbReference>
<dbReference type="GO" id="GO:0006355">
    <property type="term" value="P:regulation of DNA-templated transcription"/>
    <property type="evidence" value="ECO:0007669"/>
    <property type="project" value="InterPro"/>
</dbReference>
<evidence type="ECO:0000256" key="6">
    <source>
        <dbReference type="ARBA" id="ARBA00023125"/>
    </source>
</evidence>
<feature type="coiled-coil region" evidence="8">
    <location>
        <begin position="105"/>
        <end position="139"/>
    </location>
</feature>
<organism evidence="10 11">
    <name type="scientific">Priestia koreensis</name>
    <dbReference type="NCBI Taxonomy" id="284581"/>
    <lineage>
        <taxon>Bacteria</taxon>
        <taxon>Bacillati</taxon>
        <taxon>Bacillota</taxon>
        <taxon>Bacilli</taxon>
        <taxon>Bacillales</taxon>
        <taxon>Bacillaceae</taxon>
        <taxon>Priestia</taxon>
    </lineage>
</organism>
<evidence type="ECO:0000256" key="1">
    <source>
        <dbReference type="ARBA" id="ARBA00022490"/>
    </source>
</evidence>
<evidence type="ECO:0000256" key="7">
    <source>
        <dbReference type="ARBA" id="ARBA00023306"/>
    </source>
</evidence>
<keyword evidence="11" id="KW-1185">Reference proteome</keyword>
<evidence type="ECO:0000256" key="8">
    <source>
        <dbReference type="HAMAP-Rule" id="MF_01170"/>
    </source>
</evidence>
<feature type="domain" description="HTH merR-type" evidence="9">
    <location>
        <begin position="1"/>
        <end position="57"/>
    </location>
</feature>
<keyword evidence="1 8" id="KW-0963">Cytoplasm</keyword>
<keyword evidence="2 8" id="KW-0132">Cell division</keyword>
<keyword evidence="7 8" id="KW-0131">Cell cycle</keyword>
<dbReference type="GO" id="GO:0007059">
    <property type="term" value="P:chromosome segregation"/>
    <property type="evidence" value="ECO:0007669"/>
    <property type="project" value="UniProtKB-UniRule"/>
</dbReference>
<dbReference type="Proteomes" id="UP000037558">
    <property type="component" value="Unassembled WGS sequence"/>
</dbReference>
<dbReference type="EMBL" id="LILC01000002">
    <property type="protein sequence ID" value="KOO50457.1"/>
    <property type="molecule type" value="Genomic_DNA"/>
</dbReference>
<dbReference type="InterPro" id="IPR000551">
    <property type="entry name" value="MerR-type_HTH_dom"/>
</dbReference>
<evidence type="ECO:0000256" key="5">
    <source>
        <dbReference type="ARBA" id="ARBA00023054"/>
    </source>
</evidence>
<evidence type="ECO:0000256" key="3">
    <source>
        <dbReference type="ARBA" id="ARBA00022829"/>
    </source>
</evidence>
<dbReference type="SUPFAM" id="SSF46955">
    <property type="entry name" value="Putative DNA-binding domain"/>
    <property type="match status" value="1"/>
</dbReference>
<dbReference type="CDD" id="cd04762">
    <property type="entry name" value="HTH_MerR-trunc"/>
    <property type="match status" value="1"/>
</dbReference>
<name>A0A0M0LHU5_9BACI</name>
<keyword evidence="4 8" id="KW-0749">Sporulation</keyword>
<evidence type="ECO:0000259" key="9">
    <source>
        <dbReference type="Pfam" id="PF13411"/>
    </source>
</evidence>
<keyword evidence="6 8" id="KW-0238">DNA-binding</keyword>
<dbReference type="AlphaFoldDB" id="A0A0M0LHU5"/>
<feature type="DNA-binding region" description="H-T-H motif" evidence="8">
    <location>
        <begin position="3"/>
        <end position="23"/>
    </location>
</feature>
<dbReference type="HAMAP" id="MF_01170">
    <property type="entry name" value="RacA"/>
    <property type="match status" value="1"/>
</dbReference>